<accession>A0A3G8YQR0</accession>
<dbReference type="Proteomes" id="UP000276417">
    <property type="component" value="Chromosome 2"/>
</dbReference>
<dbReference type="KEGG" id="dph:EHF33_14000"/>
<proteinExistence type="predicted"/>
<organism evidence="1 2">
    <name type="scientific">Deinococcus psychrotolerans</name>
    <dbReference type="NCBI Taxonomy" id="2489213"/>
    <lineage>
        <taxon>Bacteria</taxon>
        <taxon>Thermotogati</taxon>
        <taxon>Deinococcota</taxon>
        <taxon>Deinococci</taxon>
        <taxon>Deinococcales</taxon>
        <taxon>Deinococcaceae</taxon>
        <taxon>Deinococcus</taxon>
    </lineage>
</organism>
<dbReference type="EMBL" id="CP034184">
    <property type="protein sequence ID" value="AZI44031.1"/>
    <property type="molecule type" value="Genomic_DNA"/>
</dbReference>
<gene>
    <name evidence="1" type="ORF">EHF33_14000</name>
</gene>
<dbReference type="OrthoDB" id="9834849at2"/>
<keyword evidence="2" id="KW-1185">Reference proteome</keyword>
<protein>
    <submittedName>
        <fullName evidence="1">Uncharacterized protein</fullName>
    </submittedName>
</protein>
<name>A0A3G8YQR0_9DEIO</name>
<evidence type="ECO:0000313" key="1">
    <source>
        <dbReference type="EMBL" id="AZI44031.1"/>
    </source>
</evidence>
<reference evidence="1 2" key="1">
    <citation type="submission" date="2018-11" db="EMBL/GenBank/DDBJ databases">
        <title>Deinococcus shelandsis sp. nov., isolated from South Shetland Islands soil of Antarctica.</title>
        <authorList>
            <person name="Tian J."/>
        </authorList>
    </citation>
    <scope>NUCLEOTIDE SEQUENCE [LARGE SCALE GENOMIC DNA]</scope>
    <source>
        <strain evidence="1 2">S14-83T</strain>
    </source>
</reference>
<dbReference type="RefSeq" id="WP_124873297.1">
    <property type="nucleotide sequence ID" value="NZ_CP034184.1"/>
</dbReference>
<sequence length="127" mass="14400">MTQVHELKFPNPPPIQIPSYVEADVHLEINVRPGTLLGGPFCTSQPKPKAGWQRVRPEQLGELHLTYLRRAYQKKGEAYQELMRLAHIHRFSRNRIGLFGLDDAVAANVARAINNIARNLTPPDELN</sequence>
<evidence type="ECO:0000313" key="2">
    <source>
        <dbReference type="Proteomes" id="UP000276417"/>
    </source>
</evidence>
<dbReference type="AlphaFoldDB" id="A0A3G8YQR0"/>